<keyword evidence="1" id="KW-0732">Signal</keyword>
<evidence type="ECO:0000256" key="1">
    <source>
        <dbReference type="SAM" id="SignalP"/>
    </source>
</evidence>
<dbReference type="Pfam" id="PF18962">
    <property type="entry name" value="Por_Secre_tail"/>
    <property type="match status" value="1"/>
</dbReference>
<name>A0A7V2ZHV4_9BACT</name>
<protein>
    <submittedName>
        <fullName evidence="3">T9SS type A sorting domain-containing protein</fullName>
    </submittedName>
</protein>
<dbReference type="NCBIfam" id="TIGR04183">
    <property type="entry name" value="Por_Secre_tail"/>
    <property type="match status" value="1"/>
</dbReference>
<accession>A0A7V2ZHV4</accession>
<feature type="chain" id="PRO_5031126019" evidence="1">
    <location>
        <begin position="20"/>
        <end position="213"/>
    </location>
</feature>
<feature type="domain" description="Secretion system C-terminal sorting" evidence="2">
    <location>
        <begin position="134"/>
        <end position="210"/>
    </location>
</feature>
<sequence length="213" mass="24398">MKSIKILLILLLLICKSFAQNIYEVQPGIKNNQIILELANISITETAQIKSLPKFSKGGANGRIKFIGETEKSVELKAGETREVVFRFDVDYNIGTTKSDTIEFLITDNNRINITKQFIFNYTVPKEYKLEQNYPNPFNPGTRISWQSPVGSWQTIKLYDLLGREIETIVDGYYETGFHSTLFIVNSSLPSGVYFYRLQAGDFVQTKKMMLLR</sequence>
<proteinExistence type="predicted"/>
<gene>
    <name evidence="3" type="ORF">ENS31_02070</name>
</gene>
<organism evidence="3">
    <name type="scientific">Ignavibacterium album</name>
    <dbReference type="NCBI Taxonomy" id="591197"/>
    <lineage>
        <taxon>Bacteria</taxon>
        <taxon>Pseudomonadati</taxon>
        <taxon>Ignavibacteriota</taxon>
        <taxon>Ignavibacteria</taxon>
        <taxon>Ignavibacteriales</taxon>
        <taxon>Ignavibacteriaceae</taxon>
        <taxon>Ignavibacterium</taxon>
    </lineage>
</organism>
<comment type="caution">
    <text evidence="3">The sequence shown here is derived from an EMBL/GenBank/DDBJ whole genome shotgun (WGS) entry which is preliminary data.</text>
</comment>
<evidence type="ECO:0000313" key="3">
    <source>
        <dbReference type="EMBL" id="HFI90298.1"/>
    </source>
</evidence>
<reference evidence="3" key="1">
    <citation type="journal article" date="2020" name="mSystems">
        <title>Genome- and Community-Level Interaction Insights into Carbon Utilization and Element Cycling Functions of Hydrothermarchaeota in Hydrothermal Sediment.</title>
        <authorList>
            <person name="Zhou Z."/>
            <person name="Liu Y."/>
            <person name="Xu W."/>
            <person name="Pan J."/>
            <person name="Luo Z.H."/>
            <person name="Li M."/>
        </authorList>
    </citation>
    <scope>NUCLEOTIDE SEQUENCE [LARGE SCALE GENOMIC DNA]</scope>
    <source>
        <strain evidence="3">SpSt-479</strain>
    </source>
</reference>
<dbReference type="InterPro" id="IPR026444">
    <property type="entry name" value="Secre_tail"/>
</dbReference>
<dbReference type="EMBL" id="DSUJ01000008">
    <property type="protein sequence ID" value="HFI90298.1"/>
    <property type="molecule type" value="Genomic_DNA"/>
</dbReference>
<dbReference type="AlphaFoldDB" id="A0A7V2ZHV4"/>
<feature type="signal peptide" evidence="1">
    <location>
        <begin position="1"/>
        <end position="19"/>
    </location>
</feature>
<evidence type="ECO:0000259" key="2">
    <source>
        <dbReference type="Pfam" id="PF18962"/>
    </source>
</evidence>